<reference evidence="5 6" key="1">
    <citation type="journal article" date="2016" name="Nat. Commun.">
        <title>Thousands of microbial genomes shed light on interconnected biogeochemical processes in an aquifer system.</title>
        <authorList>
            <person name="Anantharaman K."/>
            <person name="Brown C.T."/>
            <person name="Hug L.A."/>
            <person name="Sharon I."/>
            <person name="Castelle C.J."/>
            <person name="Probst A.J."/>
            <person name="Thomas B.C."/>
            <person name="Singh A."/>
            <person name="Wilkins M.J."/>
            <person name="Karaoz U."/>
            <person name="Brodie E.L."/>
            <person name="Williams K.H."/>
            <person name="Hubbard S.S."/>
            <person name="Banfield J.F."/>
        </authorList>
    </citation>
    <scope>NUCLEOTIDE SEQUENCE [LARGE SCALE GENOMIC DNA]</scope>
</reference>
<comment type="caution">
    <text evidence="3">Lacks conserved residue(s) required for the propagation of feature annotation.</text>
</comment>
<evidence type="ECO:0000256" key="1">
    <source>
        <dbReference type="ARBA" id="ARBA00001947"/>
    </source>
</evidence>
<dbReference type="InterPro" id="IPR000834">
    <property type="entry name" value="Peptidase_M14"/>
</dbReference>
<evidence type="ECO:0000256" key="3">
    <source>
        <dbReference type="PROSITE-ProRule" id="PRU01379"/>
    </source>
</evidence>
<evidence type="ECO:0000313" key="6">
    <source>
        <dbReference type="Proteomes" id="UP000178515"/>
    </source>
</evidence>
<accession>A0A1G1Z1C8</accession>
<dbReference type="GO" id="GO:0008270">
    <property type="term" value="F:zinc ion binding"/>
    <property type="evidence" value="ECO:0007669"/>
    <property type="project" value="InterPro"/>
</dbReference>
<dbReference type="GO" id="GO:0006508">
    <property type="term" value="P:proteolysis"/>
    <property type="evidence" value="ECO:0007669"/>
    <property type="project" value="InterPro"/>
</dbReference>
<evidence type="ECO:0000313" key="5">
    <source>
        <dbReference type="EMBL" id="OGY58455.1"/>
    </source>
</evidence>
<sequence length="298" mass="32194">MKKAIILLLVVIVGVGAYFLFQSSSDMADVVIDTTPSGDEQTDAVNTGQDEGDVVVIGKSVEGRDITAYHYGTGDKEILFVGGIHGGYSWNTALVAYELMDYLEANAGAIPSNVEVTVIPVLNPDGQNKTLGTAGRFTKVDVPSSQDKKISGRFNAHNVDLNRNFDCDWQSTGTWQNTTVSGGNEAFSEPESQAFRDYVVTRKPSAVVVWYSAAGGVFSSSCGAGILPETRTITNTYAQASGYPAYESFDFYKTTGDMPNWLAKEKIPAISVLLSTHEDTEWSKNKAGIEALLLHYAQ</sequence>
<gene>
    <name evidence="5" type="ORF">A3F24_00685</name>
</gene>
<dbReference type="PROSITE" id="PS52035">
    <property type="entry name" value="PEPTIDASE_M14"/>
    <property type="match status" value="1"/>
</dbReference>
<dbReference type="Pfam" id="PF00246">
    <property type="entry name" value="Peptidase_M14"/>
    <property type="match status" value="1"/>
</dbReference>
<dbReference type="CDD" id="cd00596">
    <property type="entry name" value="Peptidase_M14_like"/>
    <property type="match status" value="1"/>
</dbReference>
<dbReference type="SUPFAM" id="SSF53187">
    <property type="entry name" value="Zn-dependent exopeptidases"/>
    <property type="match status" value="1"/>
</dbReference>
<protein>
    <recommendedName>
        <fullName evidence="4">Peptidase M14 domain-containing protein</fullName>
    </recommendedName>
</protein>
<dbReference type="Proteomes" id="UP000178515">
    <property type="component" value="Unassembled WGS sequence"/>
</dbReference>
<comment type="caution">
    <text evidence="5">The sequence shown here is derived from an EMBL/GenBank/DDBJ whole genome shotgun (WGS) entry which is preliminary data.</text>
</comment>
<evidence type="ECO:0000259" key="4">
    <source>
        <dbReference type="PROSITE" id="PS52035"/>
    </source>
</evidence>
<dbReference type="EMBL" id="MHIX01000044">
    <property type="protein sequence ID" value="OGY58455.1"/>
    <property type="molecule type" value="Genomic_DNA"/>
</dbReference>
<dbReference type="AlphaFoldDB" id="A0A1G1Z1C8"/>
<dbReference type="Gene3D" id="3.40.630.10">
    <property type="entry name" value="Zn peptidases"/>
    <property type="match status" value="1"/>
</dbReference>
<evidence type="ECO:0000256" key="2">
    <source>
        <dbReference type="ARBA" id="ARBA00005988"/>
    </source>
</evidence>
<feature type="domain" description="Peptidase M14" evidence="4">
    <location>
        <begin position="17"/>
        <end position="296"/>
    </location>
</feature>
<dbReference type="PRINTS" id="PR00765">
    <property type="entry name" value="CRBOXYPTASEA"/>
</dbReference>
<dbReference type="STRING" id="1797689.A3F24_00685"/>
<dbReference type="GO" id="GO:0005615">
    <property type="term" value="C:extracellular space"/>
    <property type="evidence" value="ECO:0007669"/>
    <property type="project" value="TreeGrafter"/>
</dbReference>
<comment type="cofactor">
    <cofactor evidence="1">
        <name>Zn(2+)</name>
        <dbReference type="ChEBI" id="CHEBI:29105"/>
    </cofactor>
</comment>
<dbReference type="PANTHER" id="PTHR11705">
    <property type="entry name" value="PROTEASE FAMILY M14 CARBOXYPEPTIDASE A,B"/>
    <property type="match status" value="1"/>
</dbReference>
<organism evidence="5 6">
    <name type="scientific">Candidatus Colwellbacteria bacterium RIFCSPHIGHO2_12_FULL_44_17</name>
    <dbReference type="NCBI Taxonomy" id="1797689"/>
    <lineage>
        <taxon>Bacteria</taxon>
        <taxon>Candidatus Colwelliibacteriota</taxon>
    </lineage>
</organism>
<name>A0A1G1Z1C8_9BACT</name>
<proteinExistence type="inferred from homology"/>
<dbReference type="PANTHER" id="PTHR11705:SF91">
    <property type="entry name" value="FI01817P-RELATED"/>
    <property type="match status" value="1"/>
</dbReference>
<dbReference type="GO" id="GO:0004181">
    <property type="term" value="F:metallocarboxypeptidase activity"/>
    <property type="evidence" value="ECO:0007669"/>
    <property type="project" value="InterPro"/>
</dbReference>
<dbReference type="SMART" id="SM00631">
    <property type="entry name" value="Zn_pept"/>
    <property type="match status" value="1"/>
</dbReference>
<comment type="similarity">
    <text evidence="2 3">Belongs to the peptidase M14 family.</text>
</comment>